<evidence type="ECO:0000313" key="1">
    <source>
        <dbReference type="EMBL" id="KXN71931.1"/>
    </source>
</evidence>
<sequence>MTQTNTLNNLRINLKLKNNTPSNSSGNLDELNNRIKLLQLEAEYWWLMTISKTPFIFNQLQLRKVLDNNINENLEGSEAPSLVHGLLKICHLTDLLNTCDSLNPFKKPTDNIKTPIMSNILESIINHQLLNTELLEFIPNSQILKSYLTLITQNNQSQVISELVKSLDLDKLNKLNRLFIDIPSCQYLIANQLPNLIQQMSQNPILLGNFCSILLTDPHYLELIAQFQSPSNWLPSIIEILNKLTIMNFPKDDFNSYSKAYSSVFCLVVYCAYRYKLIDLIEPNLMMVSSLSFAFNESTVGTSQIPSFNITPPVIESFLTSFLAHDQFK</sequence>
<organism evidence="1 2">
    <name type="scientific">Conidiobolus coronatus (strain ATCC 28846 / CBS 209.66 / NRRL 28638)</name>
    <name type="common">Delacroixia coronata</name>
    <dbReference type="NCBI Taxonomy" id="796925"/>
    <lineage>
        <taxon>Eukaryota</taxon>
        <taxon>Fungi</taxon>
        <taxon>Fungi incertae sedis</taxon>
        <taxon>Zoopagomycota</taxon>
        <taxon>Entomophthoromycotina</taxon>
        <taxon>Entomophthoromycetes</taxon>
        <taxon>Entomophthorales</taxon>
        <taxon>Ancylistaceae</taxon>
        <taxon>Conidiobolus</taxon>
    </lineage>
</organism>
<gene>
    <name evidence="1" type="ORF">CONCODRAFT_69472</name>
</gene>
<dbReference type="AlphaFoldDB" id="A0A137PAH7"/>
<proteinExistence type="predicted"/>
<evidence type="ECO:0000313" key="2">
    <source>
        <dbReference type="Proteomes" id="UP000070444"/>
    </source>
</evidence>
<protein>
    <submittedName>
        <fullName evidence="1">Uncharacterized protein</fullName>
    </submittedName>
</protein>
<accession>A0A137PAH7</accession>
<name>A0A137PAH7_CONC2</name>
<reference evidence="1 2" key="1">
    <citation type="journal article" date="2015" name="Genome Biol. Evol.">
        <title>Phylogenomic analyses indicate that early fungi evolved digesting cell walls of algal ancestors of land plants.</title>
        <authorList>
            <person name="Chang Y."/>
            <person name="Wang S."/>
            <person name="Sekimoto S."/>
            <person name="Aerts A.L."/>
            <person name="Choi C."/>
            <person name="Clum A."/>
            <person name="LaButti K.M."/>
            <person name="Lindquist E.A."/>
            <person name="Yee Ngan C."/>
            <person name="Ohm R.A."/>
            <person name="Salamov A.A."/>
            <person name="Grigoriev I.V."/>
            <person name="Spatafora J.W."/>
            <person name="Berbee M.L."/>
        </authorList>
    </citation>
    <scope>NUCLEOTIDE SEQUENCE [LARGE SCALE GENOMIC DNA]</scope>
    <source>
        <strain evidence="1 2">NRRL 28638</strain>
    </source>
</reference>
<keyword evidence="2" id="KW-1185">Reference proteome</keyword>
<dbReference type="Proteomes" id="UP000070444">
    <property type="component" value="Unassembled WGS sequence"/>
</dbReference>
<dbReference type="EMBL" id="KQ964464">
    <property type="protein sequence ID" value="KXN71931.1"/>
    <property type="molecule type" value="Genomic_DNA"/>
</dbReference>